<proteinExistence type="predicted"/>
<evidence type="ECO:0000313" key="3">
    <source>
        <dbReference type="Proteomes" id="UP000695022"/>
    </source>
</evidence>
<organism evidence="3 4">
    <name type="scientific">Priapulus caudatus</name>
    <name type="common">Priapulid worm</name>
    <dbReference type="NCBI Taxonomy" id="37621"/>
    <lineage>
        <taxon>Eukaryota</taxon>
        <taxon>Metazoa</taxon>
        <taxon>Ecdysozoa</taxon>
        <taxon>Scalidophora</taxon>
        <taxon>Priapulida</taxon>
        <taxon>Priapulimorpha</taxon>
        <taxon>Priapulimorphida</taxon>
        <taxon>Priapulidae</taxon>
        <taxon>Priapulus</taxon>
    </lineage>
</organism>
<protein>
    <submittedName>
        <fullName evidence="4">Uncharacterized protein LOC106820133</fullName>
    </submittedName>
</protein>
<dbReference type="Proteomes" id="UP000695022">
    <property type="component" value="Unplaced"/>
</dbReference>
<evidence type="ECO:0000256" key="1">
    <source>
        <dbReference type="SAM" id="Coils"/>
    </source>
</evidence>
<feature type="region of interest" description="Disordered" evidence="2">
    <location>
        <begin position="86"/>
        <end position="130"/>
    </location>
</feature>
<gene>
    <name evidence="4" type="primary">LOC106820133</name>
</gene>
<evidence type="ECO:0000256" key="2">
    <source>
        <dbReference type="SAM" id="MobiDB-lite"/>
    </source>
</evidence>
<feature type="compositionally biased region" description="Low complexity" evidence="2">
    <location>
        <begin position="91"/>
        <end position="109"/>
    </location>
</feature>
<feature type="coiled-coil region" evidence="1">
    <location>
        <begin position="54"/>
        <end position="81"/>
    </location>
</feature>
<dbReference type="RefSeq" id="XP_014680167.1">
    <property type="nucleotide sequence ID" value="XM_014824681.1"/>
</dbReference>
<keyword evidence="3" id="KW-1185">Reference proteome</keyword>
<name>A0ABM1F6U6_PRICU</name>
<reference evidence="4" key="1">
    <citation type="submission" date="2025-08" db="UniProtKB">
        <authorList>
            <consortium name="RefSeq"/>
        </authorList>
    </citation>
    <scope>IDENTIFICATION</scope>
</reference>
<accession>A0ABM1F6U6</accession>
<keyword evidence="1" id="KW-0175">Coiled coil</keyword>
<sequence length="130" mass="14125">MDSAMTGSCDDLVAMAKRLEKANLSVDGVSVQARRKSSLRRRRGNNRGDLMLTLKAKERTLKDKQVELAAIEKLLNSATSAELRAWVEQQPATAPSASDPSPNPSHADAGAGRRDKPSKKRTVVARETEV</sequence>
<evidence type="ECO:0000313" key="4">
    <source>
        <dbReference type="RefSeq" id="XP_014680167.1"/>
    </source>
</evidence>
<dbReference type="GeneID" id="106820133"/>